<feature type="region of interest" description="Disordered" evidence="1">
    <location>
        <begin position="149"/>
        <end position="178"/>
    </location>
</feature>
<dbReference type="InParanoid" id="A0A2P5HWN2"/>
<sequence>MPSTTDSAKSGPTNKTSTRSNGLAEVPAGATVVPNADNNYDEAPPGVTGPDQSARDTLRKQAKPVFNRGPSMLDFTAITSAGPTPAGELPPSASYFDGSRLRESHLPDEEDLERMRRQTVAEIDSELPRRRVPGDEVQVAMIDVVDIGKDTRGAFGGSPSKSATLDDSSEASHESFRPTCAFAAAPEEPFEPTLN</sequence>
<proteinExistence type="predicted"/>
<evidence type="ECO:0000313" key="2">
    <source>
        <dbReference type="EMBL" id="POS74645.1"/>
    </source>
</evidence>
<dbReference type="OrthoDB" id="5234744at2759"/>
<accession>A0A2P5HWN2</accession>
<feature type="compositionally biased region" description="Polar residues" evidence="1">
    <location>
        <begin position="1"/>
        <end position="21"/>
    </location>
</feature>
<protein>
    <submittedName>
        <fullName evidence="2">Uncharacterized protein</fullName>
    </submittedName>
</protein>
<reference evidence="2" key="1">
    <citation type="submission" date="2017-09" db="EMBL/GenBank/DDBJ databases">
        <title>Polyketide synthases of a Diaporthe helianthi virulent isolate.</title>
        <authorList>
            <person name="Baroncelli R."/>
        </authorList>
    </citation>
    <scope>NUCLEOTIDE SEQUENCE [LARGE SCALE GENOMIC DNA]</scope>
    <source>
        <strain evidence="2">7/96</strain>
    </source>
</reference>
<name>A0A2P5HWN2_DIAHE</name>
<gene>
    <name evidence="2" type="ORF">DHEL01_v206968</name>
</gene>
<dbReference type="AlphaFoldDB" id="A0A2P5HWN2"/>
<feature type="region of interest" description="Disordered" evidence="1">
    <location>
        <begin position="1"/>
        <end position="58"/>
    </location>
</feature>
<evidence type="ECO:0000256" key="1">
    <source>
        <dbReference type="SAM" id="MobiDB-lite"/>
    </source>
</evidence>
<dbReference type="EMBL" id="MAVT02000599">
    <property type="protein sequence ID" value="POS74645.1"/>
    <property type="molecule type" value="Genomic_DNA"/>
</dbReference>
<organism evidence="2 3">
    <name type="scientific">Diaporthe helianthi</name>
    <dbReference type="NCBI Taxonomy" id="158607"/>
    <lineage>
        <taxon>Eukaryota</taxon>
        <taxon>Fungi</taxon>
        <taxon>Dikarya</taxon>
        <taxon>Ascomycota</taxon>
        <taxon>Pezizomycotina</taxon>
        <taxon>Sordariomycetes</taxon>
        <taxon>Sordariomycetidae</taxon>
        <taxon>Diaporthales</taxon>
        <taxon>Diaporthaceae</taxon>
        <taxon>Diaporthe</taxon>
    </lineage>
</organism>
<dbReference type="Proteomes" id="UP000094444">
    <property type="component" value="Unassembled WGS sequence"/>
</dbReference>
<comment type="caution">
    <text evidence="2">The sequence shown here is derived from an EMBL/GenBank/DDBJ whole genome shotgun (WGS) entry which is preliminary data.</text>
</comment>
<evidence type="ECO:0000313" key="3">
    <source>
        <dbReference type="Proteomes" id="UP000094444"/>
    </source>
</evidence>
<keyword evidence="3" id="KW-1185">Reference proteome</keyword>
<feature type="region of interest" description="Disordered" evidence="1">
    <location>
        <begin position="79"/>
        <end position="99"/>
    </location>
</feature>